<dbReference type="EMBL" id="ANNX02000017">
    <property type="protein sequence ID" value="KYC42749.1"/>
    <property type="molecule type" value="Genomic_DNA"/>
</dbReference>
<dbReference type="HAMAP" id="MF_01363">
    <property type="entry name" value="Ribosomal_bL21"/>
    <property type="match status" value="1"/>
</dbReference>
<evidence type="ECO:0000256" key="2">
    <source>
        <dbReference type="ARBA" id="ARBA00022730"/>
    </source>
</evidence>
<comment type="similarity">
    <text evidence="1 6 7">Belongs to the bacterial ribosomal protein bL21 family.</text>
</comment>
<dbReference type="InterPro" id="IPR018258">
    <property type="entry name" value="Ribosomal_bL21_CS"/>
</dbReference>
<dbReference type="AlphaFoldDB" id="A0A139XDH6"/>
<dbReference type="InterPro" id="IPR001787">
    <property type="entry name" value="Ribosomal_bL21"/>
</dbReference>
<dbReference type="GO" id="GO:0005737">
    <property type="term" value="C:cytoplasm"/>
    <property type="evidence" value="ECO:0007669"/>
    <property type="project" value="UniProtKB-ARBA"/>
</dbReference>
<evidence type="ECO:0000256" key="6">
    <source>
        <dbReference type="HAMAP-Rule" id="MF_01363"/>
    </source>
</evidence>
<keyword evidence="2 6" id="KW-0699">rRNA-binding</keyword>
<evidence type="ECO:0000256" key="5">
    <source>
        <dbReference type="ARBA" id="ARBA00023274"/>
    </source>
</evidence>
<dbReference type="GO" id="GO:1990904">
    <property type="term" value="C:ribonucleoprotein complex"/>
    <property type="evidence" value="ECO:0007669"/>
    <property type="project" value="UniProtKB-KW"/>
</dbReference>
<comment type="caution">
    <text evidence="9">The sequence shown here is derived from an EMBL/GenBank/DDBJ whole genome shotgun (WGS) entry which is preliminary data.</text>
</comment>
<evidence type="ECO:0000256" key="3">
    <source>
        <dbReference type="ARBA" id="ARBA00022884"/>
    </source>
</evidence>
<accession>A0A139XDH6</accession>
<evidence type="ECO:0000313" key="10">
    <source>
        <dbReference type="Proteomes" id="UP000076925"/>
    </source>
</evidence>
<dbReference type="GO" id="GO:0006412">
    <property type="term" value="P:translation"/>
    <property type="evidence" value="ECO:0007669"/>
    <property type="project" value="UniProtKB-UniRule"/>
</dbReference>
<keyword evidence="10" id="KW-1185">Reference proteome</keyword>
<dbReference type="OrthoDB" id="9813334at2"/>
<dbReference type="GO" id="GO:0005840">
    <property type="term" value="C:ribosome"/>
    <property type="evidence" value="ECO:0007669"/>
    <property type="project" value="UniProtKB-KW"/>
</dbReference>
<evidence type="ECO:0000256" key="7">
    <source>
        <dbReference type="RuleBase" id="RU000562"/>
    </source>
</evidence>
<keyword evidence="4 6" id="KW-0689">Ribosomal protein</keyword>
<dbReference type="STRING" id="128403.WA1_15015"/>
<feature type="region of interest" description="Disordered" evidence="8">
    <location>
        <begin position="115"/>
        <end position="159"/>
    </location>
</feature>
<organism evidence="9 10">
    <name type="scientific">Scytonema hofmannii PCC 7110</name>
    <dbReference type="NCBI Taxonomy" id="128403"/>
    <lineage>
        <taxon>Bacteria</taxon>
        <taxon>Bacillati</taxon>
        <taxon>Cyanobacteriota</taxon>
        <taxon>Cyanophyceae</taxon>
        <taxon>Nostocales</taxon>
        <taxon>Scytonemataceae</taxon>
        <taxon>Scytonema</taxon>
    </lineage>
</organism>
<dbReference type="RefSeq" id="WP_026134556.1">
    <property type="nucleotide sequence ID" value="NZ_KQ976354.1"/>
</dbReference>
<evidence type="ECO:0000256" key="1">
    <source>
        <dbReference type="ARBA" id="ARBA00008563"/>
    </source>
</evidence>
<dbReference type="GO" id="GO:0003735">
    <property type="term" value="F:structural constituent of ribosome"/>
    <property type="evidence" value="ECO:0007669"/>
    <property type="project" value="InterPro"/>
</dbReference>
<dbReference type="InterPro" id="IPR036164">
    <property type="entry name" value="bL21-like_sf"/>
</dbReference>
<dbReference type="Proteomes" id="UP000076925">
    <property type="component" value="Unassembled WGS sequence"/>
</dbReference>
<comment type="function">
    <text evidence="6 7">This protein binds to 23S rRNA in the presence of protein L20.</text>
</comment>
<keyword evidence="5 6" id="KW-0687">Ribonucleoprotein</keyword>
<dbReference type="NCBIfam" id="TIGR00061">
    <property type="entry name" value="L21"/>
    <property type="match status" value="1"/>
</dbReference>
<dbReference type="SUPFAM" id="SSF141091">
    <property type="entry name" value="L21p-like"/>
    <property type="match status" value="1"/>
</dbReference>
<dbReference type="Pfam" id="PF00829">
    <property type="entry name" value="Ribosomal_L21p"/>
    <property type="match status" value="1"/>
</dbReference>
<dbReference type="PANTHER" id="PTHR21349:SF0">
    <property type="entry name" value="LARGE RIBOSOMAL SUBUNIT PROTEIN BL21M"/>
    <property type="match status" value="1"/>
</dbReference>
<dbReference type="InterPro" id="IPR028909">
    <property type="entry name" value="bL21-like"/>
</dbReference>
<dbReference type="GO" id="GO:0019843">
    <property type="term" value="F:rRNA binding"/>
    <property type="evidence" value="ECO:0007669"/>
    <property type="project" value="UniProtKB-UniRule"/>
</dbReference>
<evidence type="ECO:0000256" key="4">
    <source>
        <dbReference type="ARBA" id="ARBA00022980"/>
    </source>
</evidence>
<evidence type="ECO:0000313" key="9">
    <source>
        <dbReference type="EMBL" id="KYC42749.1"/>
    </source>
</evidence>
<comment type="subunit">
    <text evidence="6">Part of the 50S ribosomal subunit. Contacts protein L20.</text>
</comment>
<gene>
    <name evidence="6" type="primary">rplU</name>
    <name evidence="6" type="synonym">rpl21</name>
    <name evidence="9" type="ORF">WA1_15015</name>
</gene>
<keyword evidence="3 6" id="KW-0694">RNA-binding</keyword>
<name>A0A139XDH6_9CYAN</name>
<evidence type="ECO:0000256" key="8">
    <source>
        <dbReference type="SAM" id="MobiDB-lite"/>
    </source>
</evidence>
<dbReference type="PROSITE" id="PS01169">
    <property type="entry name" value="RIBOSOMAL_L21"/>
    <property type="match status" value="1"/>
</dbReference>
<dbReference type="PANTHER" id="PTHR21349">
    <property type="entry name" value="50S RIBOSOMAL PROTEIN L21"/>
    <property type="match status" value="1"/>
</dbReference>
<sequence length="159" mass="17215">MTYAIIETGGKQIKVEPGRFYDIELLSAQPDEKVTIDKVLLVQHNGDVTIGQPLVTGAKVEGTVLRHLRGRKVLVYKMQPKKKTRKKRGHRQEITRLMIDSISLNGSVLATGETTEAPAPAQVSEVDSEVGTVPPPEALETNAEEAAVDTIEASATTEA</sequence>
<proteinExistence type="inferred from homology"/>
<protein>
    <recommendedName>
        <fullName evidence="6">Large ribosomal subunit protein bL21</fullName>
    </recommendedName>
</protein>
<reference evidence="9 10" key="1">
    <citation type="journal article" date="2013" name="Genome Biol. Evol.">
        <title>Genomes of Stigonematalean cyanobacteria (subsection V) and the evolution of oxygenic photosynthesis from prokaryotes to plastids.</title>
        <authorList>
            <person name="Dagan T."/>
            <person name="Roettger M."/>
            <person name="Stucken K."/>
            <person name="Landan G."/>
            <person name="Koch R."/>
            <person name="Major P."/>
            <person name="Gould S.B."/>
            <person name="Goremykin V.V."/>
            <person name="Rippka R."/>
            <person name="Tandeau de Marsac N."/>
            <person name="Gugger M."/>
            <person name="Lockhart P.J."/>
            <person name="Allen J.F."/>
            <person name="Brune I."/>
            <person name="Maus I."/>
            <person name="Puhler A."/>
            <person name="Martin W.F."/>
        </authorList>
    </citation>
    <scope>NUCLEOTIDE SEQUENCE [LARGE SCALE GENOMIC DNA]</scope>
    <source>
        <strain evidence="9 10">PCC 7110</strain>
    </source>
</reference>